<dbReference type="EMBL" id="CP020925">
    <property type="protein sequence ID" value="ATP17194.1"/>
    <property type="molecule type" value="Genomic_DNA"/>
</dbReference>
<evidence type="ECO:0000313" key="19">
    <source>
        <dbReference type="Proteomes" id="UP001162318"/>
    </source>
</evidence>
<dbReference type="RefSeq" id="WP_004209707.1">
    <property type="nucleotide sequence ID" value="NZ_CAIGKD010000001.1"/>
</dbReference>
<reference evidence="5" key="9">
    <citation type="submission" date="2022-09" db="EMBL/GenBank/DDBJ databases">
        <title>Intensive care unit water sources are persistently colonized with multi-drug resistant bacteria and are the site of extensive horizontal gene transfer of antibiotic resistance genes.</title>
        <authorList>
            <person name="Diorio-Toth L."/>
        </authorList>
    </citation>
    <scope>NUCLEOTIDE SEQUENCE</scope>
    <source>
        <strain evidence="5">GD03659</strain>
    </source>
</reference>
<dbReference type="EMBL" id="LSTR01000036">
    <property type="protein sequence ID" value="OAH43215.1"/>
    <property type="molecule type" value="Genomic_DNA"/>
</dbReference>
<dbReference type="Proteomes" id="UP000502611">
    <property type="component" value="Chromosome"/>
</dbReference>
<accession>A0A085KBM0</accession>
<name>A0A085KBM0_SPHYA</name>
<dbReference type="OrthoDB" id="7411138at2"/>
<dbReference type="EMBL" id="CP033230">
    <property type="protein sequence ID" value="AYO78770.1"/>
    <property type="molecule type" value="Genomic_DNA"/>
</dbReference>
<reference evidence="8 17" key="7">
    <citation type="submission" date="2020-04" db="EMBL/GenBank/DDBJ databases">
        <title>The Whole Genome Analysis of High salt-tolerant Sphingobium yanoikuyae YC-XJ2 with Aryl organophosphorus flame retardants (aryl-OPFRs)-degrading capacity and characteristics of Related phosphotriesterase.</title>
        <authorList>
            <person name="Li X."/>
        </authorList>
    </citation>
    <scope>NUCLEOTIDE SEQUENCE [LARGE SCALE GENOMIC DNA]</scope>
    <source>
        <strain evidence="8 17">YC-XJ2</strain>
    </source>
</reference>
<evidence type="ECO:0000313" key="14">
    <source>
        <dbReference type="Proteomes" id="UP000219422"/>
    </source>
</evidence>
<dbReference type="EMBL" id="CP060122">
    <property type="protein sequence ID" value="QNG47563.1"/>
    <property type="molecule type" value="Genomic_DNA"/>
</dbReference>
<evidence type="ECO:0000313" key="9">
    <source>
        <dbReference type="EMBL" id="QNG45189.1"/>
    </source>
</evidence>
<dbReference type="GeneID" id="57779803"/>
<reference evidence="7 16" key="6">
    <citation type="submission" date="2019-12" db="EMBL/GenBank/DDBJ databases">
        <title>Functional and genomic insights into the Sphingobium yanoikuyae YC-JY1, a bacterium efficiently degrading bisphenol A.</title>
        <authorList>
            <person name="Jia Y."/>
            <person name="Li X."/>
            <person name="Wang J."/>
            <person name="Eltoukhy A."/>
            <person name="Lamraoui I."/>
            <person name="Yan Y."/>
        </authorList>
    </citation>
    <scope>NUCLEOTIDE SEQUENCE [LARGE SCALE GENOMIC DNA]</scope>
    <source>
        <strain evidence="7 16">YC-JY1</strain>
    </source>
</reference>
<evidence type="ECO:0000313" key="6">
    <source>
        <dbReference type="EMBL" id="OAH43215.1"/>
    </source>
</evidence>
<dbReference type="EMBL" id="JAOCKX010000023">
    <property type="protein sequence ID" value="MDH2132676.1"/>
    <property type="molecule type" value="Genomic_DNA"/>
</dbReference>
<protein>
    <submittedName>
        <fullName evidence="5">Uncharacterized protein</fullName>
    </submittedName>
</protein>
<proteinExistence type="predicted"/>
<reference evidence="1 14" key="4">
    <citation type="submission" date="2017-10" db="EMBL/GenBank/DDBJ databases">
        <title>Sphingobium yanoikuyae S72.</title>
        <authorList>
            <person name="Sanchez E."/>
            <person name="Bustos P."/>
            <person name="Mendoza P."/>
            <person name="Guo X."/>
            <person name="Mendoza A."/>
        </authorList>
    </citation>
    <scope>NUCLEOTIDE SEQUENCE [LARGE SCALE GENOMIC DNA]</scope>
    <source>
        <strain evidence="1 14">S72</strain>
    </source>
</reference>
<evidence type="ECO:0000313" key="15">
    <source>
        <dbReference type="Proteomes" id="UP000280708"/>
    </source>
</evidence>
<dbReference type="KEGG" id="sya:A6768_23390"/>
<evidence type="ECO:0000313" key="10">
    <source>
        <dbReference type="EMBL" id="QNG47563.1"/>
    </source>
</evidence>
<dbReference type="Proteomes" id="UP000077262">
    <property type="component" value="Unassembled WGS sequence"/>
</dbReference>
<dbReference type="PATRIC" id="fig|13690.10.peg.5279"/>
<dbReference type="Proteomes" id="UP000028534">
    <property type="component" value="Unassembled WGS sequence"/>
</dbReference>
<dbReference type="EMBL" id="CP047218">
    <property type="protein sequence ID" value="QHD69801.1"/>
    <property type="molecule type" value="Genomic_DNA"/>
</dbReference>
<reference evidence="6 13" key="2">
    <citation type="submission" date="2016-02" db="EMBL/GenBank/DDBJ databases">
        <authorList>
            <person name="Wen L."/>
            <person name="He K."/>
            <person name="Yang H."/>
        </authorList>
    </citation>
    <scope>NUCLEOTIDE SEQUENCE [LARGE SCALE GENOMIC DNA]</scope>
    <source>
        <strain evidence="6 13">CD09_2</strain>
    </source>
</reference>
<dbReference type="EMBL" id="CP023741">
    <property type="protein sequence ID" value="ATI83491.1"/>
    <property type="molecule type" value="Genomic_DNA"/>
</dbReference>
<organism evidence="5 19">
    <name type="scientific">Sphingobium yanoikuyae</name>
    <name type="common">Sphingomonas yanoikuyae</name>
    <dbReference type="NCBI Taxonomy" id="13690"/>
    <lineage>
        <taxon>Bacteria</taxon>
        <taxon>Pseudomonadati</taxon>
        <taxon>Pseudomonadota</taxon>
        <taxon>Alphaproteobacteria</taxon>
        <taxon>Sphingomonadales</taxon>
        <taxon>Sphingomonadaceae</taxon>
        <taxon>Sphingobium</taxon>
    </lineage>
</organism>
<evidence type="ECO:0000313" key="7">
    <source>
        <dbReference type="EMBL" id="QHD69801.1"/>
    </source>
</evidence>
<evidence type="ECO:0000313" key="3">
    <source>
        <dbReference type="EMBL" id="AYO78770.1"/>
    </source>
</evidence>
<dbReference type="Proteomes" id="UP000219422">
    <property type="component" value="Chromosome"/>
</dbReference>
<evidence type="ECO:0000313" key="17">
    <source>
        <dbReference type="Proteomes" id="UP000502611"/>
    </source>
</evidence>
<dbReference type="AlphaFoldDB" id="A0A085KBM0"/>
<evidence type="ECO:0000313" key="13">
    <source>
        <dbReference type="Proteomes" id="UP000077262"/>
    </source>
</evidence>
<evidence type="ECO:0000313" key="8">
    <source>
        <dbReference type="EMBL" id="QJR04058.1"/>
    </source>
</evidence>
<reference evidence="9 18" key="8">
    <citation type="submission" date="2020-07" db="EMBL/GenBank/DDBJ databases">
        <title>Whole genome sequence of Sphingobium yanoikuyae A3.</title>
        <authorList>
            <person name="Han S.-S."/>
        </authorList>
    </citation>
    <scope>NUCLEOTIDE SEQUENCE [LARGE SCALE GENOMIC DNA]</scope>
    <source>
        <strain evidence="9 18">A3</strain>
    </source>
</reference>
<sequence>MPATIDFYLARVAQCDKEAQETNLANVKERCLRSKAAWQIMSDRALLVQIDRKRQALDKMRKKDEHLD</sequence>
<dbReference type="Proteomes" id="UP000464086">
    <property type="component" value="Chromosome"/>
</dbReference>
<evidence type="ECO:0000313" key="2">
    <source>
        <dbReference type="EMBL" id="ATP17194.1"/>
    </source>
</evidence>
<reference evidence="3 15" key="5">
    <citation type="submission" date="2018-10" db="EMBL/GenBank/DDBJ databases">
        <title>Characterization and genome analysis of a novel bacterium Sphingobium yanoikuyae SJTF8 capable of degrading PAHs.</title>
        <authorList>
            <person name="Yin C."/>
            <person name="Xiong W."/>
            <person name="Liang R."/>
        </authorList>
    </citation>
    <scope>NUCLEOTIDE SEQUENCE [LARGE SCALE GENOMIC DNA]</scope>
    <source>
        <strain evidence="3 15">SJTF8</strain>
    </source>
</reference>
<reference evidence="2 12" key="3">
    <citation type="submission" date="2017-04" db="EMBL/GenBank/DDBJ databases">
        <title>Characterization, genome and methylation analysis of a phthalic acid esters degrading strain Sphingobium yanoikuyae SHJ.</title>
        <authorList>
            <person name="Feng L."/>
        </authorList>
    </citation>
    <scope>NUCLEOTIDE SEQUENCE [LARGE SCALE GENOMIC DNA]</scope>
    <source>
        <strain evidence="2 12">SHJ</strain>
    </source>
</reference>
<evidence type="ECO:0000313" key="16">
    <source>
        <dbReference type="Proteomes" id="UP000464086"/>
    </source>
</evidence>
<evidence type="ECO:0000313" key="4">
    <source>
        <dbReference type="EMBL" id="KEZ12536.1"/>
    </source>
</evidence>
<dbReference type="Proteomes" id="UP000037029">
    <property type="component" value="Chromosome"/>
</dbReference>
<evidence type="ECO:0000313" key="18">
    <source>
        <dbReference type="Proteomes" id="UP000515377"/>
    </source>
</evidence>
<evidence type="ECO:0000313" key="12">
    <source>
        <dbReference type="Proteomes" id="UP000037029"/>
    </source>
</evidence>
<evidence type="ECO:0000313" key="1">
    <source>
        <dbReference type="EMBL" id="ATI83491.1"/>
    </source>
</evidence>
<reference evidence="4 11" key="1">
    <citation type="submission" date="2014-03" db="EMBL/GenBank/DDBJ databases">
        <title>Genome sequence of Sphingobium yanoikuyae B1.</title>
        <authorList>
            <person name="Gan H.M."/>
            <person name="Gan H.Y."/>
            <person name="Savka M.A."/>
        </authorList>
    </citation>
    <scope>NUCLEOTIDE SEQUENCE [LARGE SCALE GENOMIC DNA]</scope>
    <source>
        <strain evidence="4 11">B1</strain>
    </source>
</reference>
<evidence type="ECO:0000313" key="5">
    <source>
        <dbReference type="EMBL" id="MDH2132676.1"/>
    </source>
</evidence>
<dbReference type="Proteomes" id="UP000280708">
    <property type="component" value="Chromosome"/>
</dbReference>
<dbReference type="EMBL" id="JGVR01000064">
    <property type="protein sequence ID" value="KEZ12536.1"/>
    <property type="molecule type" value="Genomic_DNA"/>
</dbReference>
<dbReference type="Proteomes" id="UP001162318">
    <property type="component" value="Unassembled WGS sequence"/>
</dbReference>
<dbReference type="EMBL" id="CP053021">
    <property type="protein sequence ID" value="QJR04058.1"/>
    <property type="molecule type" value="Genomic_DNA"/>
</dbReference>
<dbReference type="EMBL" id="CP060122">
    <property type="protein sequence ID" value="QNG45189.1"/>
    <property type="molecule type" value="Genomic_DNA"/>
</dbReference>
<dbReference type="Proteomes" id="UP000515377">
    <property type="component" value="Chromosome"/>
</dbReference>
<gene>
    <name evidence="1" type="ORF">A6768_23390</name>
    <name evidence="6" type="ORF">AX777_16150</name>
    <name evidence="2" type="ORF">BV87_01485</name>
    <name evidence="4" type="ORF">CP98_05103</name>
    <name evidence="3" type="ORF">EBF16_18860</name>
    <name evidence="7" type="ORF">GS397_24090</name>
    <name evidence="10" type="ORF">H3V42_08190</name>
    <name evidence="9" type="ORF">H3V42_25780</name>
    <name evidence="8" type="ORF">HH800_18765</name>
    <name evidence="5" type="ORF">N5J77_16240</name>
</gene>
<evidence type="ECO:0000313" key="11">
    <source>
        <dbReference type="Proteomes" id="UP000028534"/>
    </source>
</evidence>